<comment type="similarity">
    <text evidence="1">Belongs to the histone deacetylase family.</text>
</comment>
<dbReference type="InterPro" id="IPR023696">
    <property type="entry name" value="Ureohydrolase_dom_sf"/>
</dbReference>
<dbReference type="AlphaFoldDB" id="A0A178MSG7"/>
<name>A0A178MSG7_9PROT</name>
<dbReference type="Gene3D" id="3.40.800.20">
    <property type="entry name" value="Histone deacetylase domain"/>
    <property type="match status" value="1"/>
</dbReference>
<dbReference type="RefSeq" id="WP_068499685.1">
    <property type="nucleotide sequence ID" value="NZ_LWQU01000133.1"/>
</dbReference>
<protein>
    <submittedName>
        <fullName evidence="3">Acetoin utilization protein</fullName>
    </submittedName>
</protein>
<accession>A0A178MSG7</accession>
<dbReference type="PANTHER" id="PTHR10625">
    <property type="entry name" value="HISTONE DEACETYLASE HDAC1-RELATED"/>
    <property type="match status" value="1"/>
</dbReference>
<comment type="caution">
    <text evidence="3">The sequence shown here is derived from an EMBL/GenBank/DDBJ whole genome shotgun (WGS) entry which is preliminary data.</text>
</comment>
<evidence type="ECO:0000313" key="3">
    <source>
        <dbReference type="EMBL" id="OAN51141.1"/>
    </source>
</evidence>
<dbReference type="SUPFAM" id="SSF52768">
    <property type="entry name" value="Arginase/deacetylase"/>
    <property type="match status" value="1"/>
</dbReference>
<dbReference type="InterPro" id="IPR000286">
    <property type="entry name" value="HDACs"/>
</dbReference>
<proteinExistence type="inferred from homology"/>
<evidence type="ECO:0000313" key="4">
    <source>
        <dbReference type="Proteomes" id="UP000078543"/>
    </source>
</evidence>
<feature type="domain" description="Histone deacetylase" evidence="2">
    <location>
        <begin position="21"/>
        <end position="309"/>
    </location>
</feature>
<dbReference type="GO" id="GO:0004407">
    <property type="term" value="F:histone deacetylase activity"/>
    <property type="evidence" value="ECO:0007669"/>
    <property type="project" value="TreeGrafter"/>
</dbReference>
<dbReference type="EMBL" id="LWQU01000133">
    <property type="protein sequence ID" value="OAN51141.1"/>
    <property type="molecule type" value="Genomic_DNA"/>
</dbReference>
<reference evidence="3 4" key="1">
    <citation type="submission" date="2016-04" db="EMBL/GenBank/DDBJ databases">
        <title>Draft genome sequence of freshwater magnetotactic bacteria Magnetospirillum marisnigri SP-1 and Magnetospirillum moscoviense BB-1.</title>
        <authorList>
            <person name="Koziaeva V."/>
            <person name="Dziuba M.V."/>
            <person name="Ivanov T.M."/>
            <person name="Kuznetsov B."/>
            <person name="Grouzdev D.S."/>
        </authorList>
    </citation>
    <scope>NUCLEOTIDE SEQUENCE [LARGE SCALE GENOMIC DNA]</scope>
    <source>
        <strain evidence="3 4">BB-1</strain>
    </source>
</reference>
<evidence type="ECO:0000256" key="1">
    <source>
        <dbReference type="ARBA" id="ARBA00005947"/>
    </source>
</evidence>
<gene>
    <name evidence="3" type="ORF">A6A05_11200</name>
</gene>
<dbReference type="Pfam" id="PF00850">
    <property type="entry name" value="Hist_deacetyl"/>
    <property type="match status" value="1"/>
</dbReference>
<dbReference type="PANTHER" id="PTHR10625:SF10">
    <property type="entry name" value="HISTONE DEACETYLASE HDAC1"/>
    <property type="match status" value="1"/>
</dbReference>
<dbReference type="STRING" id="1437059.A6A05_11200"/>
<evidence type="ECO:0000259" key="2">
    <source>
        <dbReference type="Pfam" id="PF00850"/>
    </source>
</evidence>
<dbReference type="Proteomes" id="UP000078543">
    <property type="component" value="Unassembled WGS sequence"/>
</dbReference>
<dbReference type="PRINTS" id="PR01270">
    <property type="entry name" value="HDASUPER"/>
</dbReference>
<dbReference type="InterPro" id="IPR037138">
    <property type="entry name" value="His_deacetylse_dom_sf"/>
</dbReference>
<sequence length="312" mass="33545">MSSTVIYTHPVCLDHDTGEYHPECADRIRAISHILDHEEFMYVPREEAPPATVEQILRAHPQGHYDRVMAAVPADGLFEIDGDTMLSPRSGEAALRSAGGACAAVDEVATGRARNVFVATRPPGHHAERERPMGFCLFSNAAIAALHARDAHGFKRVAVVDFDVHHGNGTQDVLWDQPGTFYASTHQADAFPYTGTPEETGGEGGAVVVNVPLPAGTGPEAFRAAYTDIILPRLAAFAPDFLILSAGFDAHAADPMAHFRLQVGDFAWLTRQLLDIAKAHAGRRVVSLLEGGYDTRALAASVAAHIRVLMEG</sequence>
<dbReference type="InterPro" id="IPR023801">
    <property type="entry name" value="His_deacetylse_dom"/>
</dbReference>
<dbReference type="GO" id="GO:0040029">
    <property type="term" value="P:epigenetic regulation of gene expression"/>
    <property type="evidence" value="ECO:0007669"/>
    <property type="project" value="TreeGrafter"/>
</dbReference>
<dbReference type="CDD" id="cd11599">
    <property type="entry name" value="HDAC_classII_2"/>
    <property type="match status" value="1"/>
</dbReference>
<keyword evidence="4" id="KW-1185">Reference proteome</keyword>
<organism evidence="3 4">
    <name type="scientific">Magnetospirillum moscoviense</name>
    <dbReference type="NCBI Taxonomy" id="1437059"/>
    <lineage>
        <taxon>Bacteria</taxon>
        <taxon>Pseudomonadati</taxon>
        <taxon>Pseudomonadota</taxon>
        <taxon>Alphaproteobacteria</taxon>
        <taxon>Rhodospirillales</taxon>
        <taxon>Rhodospirillaceae</taxon>
        <taxon>Magnetospirillum</taxon>
    </lineage>
</organism>